<evidence type="ECO:0000259" key="1">
    <source>
        <dbReference type="Pfam" id="PF13843"/>
    </source>
</evidence>
<feature type="domain" description="PiggyBac transposable element-derived protein" evidence="1">
    <location>
        <begin position="130"/>
        <end position="198"/>
    </location>
</feature>
<gene>
    <name evidence="2" type="ORF">HPB51_008729</name>
</gene>
<accession>A0A9J6ESF0</accession>
<dbReference type="PANTHER" id="PTHR47272:SF1">
    <property type="entry name" value="PIGGYBAC TRANSPOSABLE ELEMENT-DERIVED PROTEIN 3-LIKE"/>
    <property type="match status" value="1"/>
</dbReference>
<comment type="caution">
    <text evidence="2">The sequence shown here is derived from an EMBL/GenBank/DDBJ whole genome shotgun (WGS) entry which is preliminary data.</text>
</comment>
<dbReference type="EMBL" id="JABSTU010000002">
    <property type="protein sequence ID" value="KAH8037124.1"/>
    <property type="molecule type" value="Genomic_DNA"/>
</dbReference>
<sequence length="224" mass="25877">MPEWKDVPPYQSPVESPITYFRNFFDVTFLSHICEQSSLYSAQRNPNKVNSMTVNDLEQFIGTVLTMSLMKLPQLRMYWSQRFRVSQVADTMTRDRWKEIKQSLHFIDNQEAPDQNDPERDRLYKQGFPDIGASGNIVLRMASIVPRGLDYILYFDNWFCGVDLQVVLKKVGISSVGTVREARLKGCKLPSDKDLKKKGRGSYVEMATTFEGMAAKRKEMRPTI</sequence>
<dbReference type="AlphaFoldDB" id="A0A9J6ESF0"/>
<reference evidence="2" key="1">
    <citation type="journal article" date="2020" name="Cell">
        <title>Large-Scale Comparative Analyses of Tick Genomes Elucidate Their Genetic Diversity and Vector Capacities.</title>
        <authorList>
            <consortium name="Tick Genome and Microbiome Consortium (TIGMIC)"/>
            <person name="Jia N."/>
            <person name="Wang J."/>
            <person name="Shi W."/>
            <person name="Du L."/>
            <person name="Sun Y."/>
            <person name="Zhan W."/>
            <person name="Jiang J.F."/>
            <person name="Wang Q."/>
            <person name="Zhang B."/>
            <person name="Ji P."/>
            <person name="Bell-Sakyi L."/>
            <person name="Cui X.M."/>
            <person name="Yuan T.T."/>
            <person name="Jiang B.G."/>
            <person name="Yang W.F."/>
            <person name="Lam T.T."/>
            <person name="Chang Q.C."/>
            <person name="Ding S.J."/>
            <person name="Wang X.J."/>
            <person name="Zhu J.G."/>
            <person name="Ruan X.D."/>
            <person name="Zhao L."/>
            <person name="Wei J.T."/>
            <person name="Ye R.Z."/>
            <person name="Que T.C."/>
            <person name="Du C.H."/>
            <person name="Zhou Y.H."/>
            <person name="Cheng J.X."/>
            <person name="Dai P.F."/>
            <person name="Guo W.B."/>
            <person name="Han X.H."/>
            <person name="Huang E.J."/>
            <person name="Li L.F."/>
            <person name="Wei W."/>
            <person name="Gao Y.C."/>
            <person name="Liu J.Z."/>
            <person name="Shao H.Z."/>
            <person name="Wang X."/>
            <person name="Wang C.C."/>
            <person name="Yang T.C."/>
            <person name="Huo Q.B."/>
            <person name="Li W."/>
            <person name="Chen H.Y."/>
            <person name="Chen S.E."/>
            <person name="Zhou L.G."/>
            <person name="Ni X.B."/>
            <person name="Tian J.H."/>
            <person name="Sheng Y."/>
            <person name="Liu T."/>
            <person name="Pan Y.S."/>
            <person name="Xia L.Y."/>
            <person name="Li J."/>
            <person name="Zhao F."/>
            <person name="Cao W.C."/>
        </authorList>
    </citation>
    <scope>NUCLEOTIDE SEQUENCE</scope>
    <source>
        <strain evidence="2">Rmic-2018</strain>
    </source>
</reference>
<evidence type="ECO:0000313" key="3">
    <source>
        <dbReference type="Proteomes" id="UP000821866"/>
    </source>
</evidence>
<organism evidence="2 3">
    <name type="scientific">Rhipicephalus microplus</name>
    <name type="common">Cattle tick</name>
    <name type="synonym">Boophilus microplus</name>
    <dbReference type="NCBI Taxonomy" id="6941"/>
    <lineage>
        <taxon>Eukaryota</taxon>
        <taxon>Metazoa</taxon>
        <taxon>Ecdysozoa</taxon>
        <taxon>Arthropoda</taxon>
        <taxon>Chelicerata</taxon>
        <taxon>Arachnida</taxon>
        <taxon>Acari</taxon>
        <taxon>Parasitiformes</taxon>
        <taxon>Ixodida</taxon>
        <taxon>Ixodoidea</taxon>
        <taxon>Ixodidae</taxon>
        <taxon>Rhipicephalinae</taxon>
        <taxon>Rhipicephalus</taxon>
        <taxon>Boophilus</taxon>
    </lineage>
</organism>
<dbReference type="InterPro" id="IPR029526">
    <property type="entry name" value="PGBD"/>
</dbReference>
<keyword evidence="3" id="KW-1185">Reference proteome</keyword>
<feature type="domain" description="PiggyBac transposable element-derived protein" evidence="1">
    <location>
        <begin position="16"/>
        <end position="118"/>
    </location>
</feature>
<proteinExistence type="predicted"/>
<dbReference type="VEuPathDB" id="VectorBase:LOC119186230"/>
<dbReference type="Pfam" id="PF13843">
    <property type="entry name" value="DDE_Tnp_1_7"/>
    <property type="match status" value="2"/>
</dbReference>
<dbReference type="Proteomes" id="UP000821866">
    <property type="component" value="Chromosome 10"/>
</dbReference>
<name>A0A9J6ESF0_RHIMP</name>
<reference evidence="2" key="2">
    <citation type="submission" date="2021-09" db="EMBL/GenBank/DDBJ databases">
        <authorList>
            <person name="Jia N."/>
            <person name="Wang J."/>
            <person name="Shi W."/>
            <person name="Du L."/>
            <person name="Sun Y."/>
            <person name="Zhan W."/>
            <person name="Jiang J."/>
            <person name="Wang Q."/>
            <person name="Zhang B."/>
            <person name="Ji P."/>
            <person name="Sakyi L.B."/>
            <person name="Cui X."/>
            <person name="Yuan T."/>
            <person name="Jiang B."/>
            <person name="Yang W."/>
            <person name="Lam T.T.-Y."/>
            <person name="Chang Q."/>
            <person name="Ding S."/>
            <person name="Wang X."/>
            <person name="Zhu J."/>
            <person name="Ruan X."/>
            <person name="Zhao L."/>
            <person name="Wei J."/>
            <person name="Que T."/>
            <person name="Du C."/>
            <person name="Cheng J."/>
            <person name="Dai P."/>
            <person name="Han X."/>
            <person name="Huang E."/>
            <person name="Gao Y."/>
            <person name="Liu J."/>
            <person name="Shao H."/>
            <person name="Ye R."/>
            <person name="Li L."/>
            <person name="Wei W."/>
            <person name="Wang X."/>
            <person name="Wang C."/>
            <person name="Huo Q."/>
            <person name="Li W."/>
            <person name="Guo W."/>
            <person name="Chen H."/>
            <person name="Chen S."/>
            <person name="Zhou L."/>
            <person name="Zhou L."/>
            <person name="Ni X."/>
            <person name="Tian J."/>
            <person name="Zhou Y."/>
            <person name="Sheng Y."/>
            <person name="Liu T."/>
            <person name="Pan Y."/>
            <person name="Xia L."/>
            <person name="Li J."/>
            <person name="Zhao F."/>
            <person name="Cao W."/>
        </authorList>
    </citation>
    <scope>NUCLEOTIDE SEQUENCE</scope>
    <source>
        <strain evidence="2">Rmic-2018</strain>
        <tissue evidence="2">Larvae</tissue>
    </source>
</reference>
<protein>
    <recommendedName>
        <fullName evidence="1">PiggyBac transposable element-derived protein domain-containing protein</fullName>
    </recommendedName>
</protein>
<evidence type="ECO:0000313" key="2">
    <source>
        <dbReference type="EMBL" id="KAH8037124.1"/>
    </source>
</evidence>
<dbReference type="PANTHER" id="PTHR47272">
    <property type="entry name" value="DDE_TNP_1_7 DOMAIN-CONTAINING PROTEIN"/>
    <property type="match status" value="1"/>
</dbReference>